<comment type="caution">
    <text evidence="1">The sequence shown here is derived from an EMBL/GenBank/DDBJ whole genome shotgun (WGS) entry which is preliminary data.</text>
</comment>
<dbReference type="Proteomes" id="UP000518288">
    <property type="component" value="Unassembled WGS sequence"/>
</dbReference>
<keyword evidence="2" id="KW-1185">Reference proteome</keyword>
<reference evidence="1 2" key="1">
    <citation type="submission" date="2020-07" db="EMBL/GenBank/DDBJ databases">
        <title>Genomic Encyclopedia of Archaeal and Bacterial Type Strains, Phase II (KMG-II): from individual species to whole genera.</title>
        <authorList>
            <person name="Goeker M."/>
        </authorList>
    </citation>
    <scope>NUCLEOTIDE SEQUENCE [LARGE SCALE GENOMIC DNA]</scope>
    <source>
        <strain evidence="1 2">DSM 21226</strain>
    </source>
</reference>
<organism evidence="1 2">
    <name type="scientific">Sphaerotilus montanus</name>
    <dbReference type="NCBI Taxonomy" id="522889"/>
    <lineage>
        <taxon>Bacteria</taxon>
        <taxon>Pseudomonadati</taxon>
        <taxon>Pseudomonadota</taxon>
        <taxon>Betaproteobacteria</taxon>
        <taxon>Burkholderiales</taxon>
        <taxon>Sphaerotilaceae</taxon>
        <taxon>Sphaerotilus</taxon>
    </lineage>
</organism>
<dbReference type="RefSeq" id="WP_179634708.1">
    <property type="nucleotide sequence ID" value="NZ_CAXYYM010000009.1"/>
</dbReference>
<keyword evidence="1" id="KW-0966">Cell projection</keyword>
<keyword evidence="1" id="KW-0969">Cilium</keyword>
<dbReference type="AlphaFoldDB" id="A0A7Y9QYU3"/>
<dbReference type="EMBL" id="JACCFH010000001">
    <property type="protein sequence ID" value="NYG34012.1"/>
    <property type="molecule type" value="Genomic_DNA"/>
</dbReference>
<protein>
    <submittedName>
        <fullName evidence="1">Flagellar biosynthesis protein FlhG</fullName>
    </submittedName>
</protein>
<name>A0A7Y9QYU3_9BURK</name>
<sequence length="281" mass="30104">MAFPSDGRRAQPGDQADGLRRLFSTRTVRFIPVVSNPFVAHEGVLIRQICAALDQLGLYTLVVDVCDPRPGVRDTLRQKADLPDQGLDLSDRLQVLTDRTASLTARGLPARWSDASGSTQAFLQALIDAAPLSQAVVVHGSASELARMFGRGELQLSRPRPIVICDEQPDSMTHAYAALKVLSQRVDWLSHDLLVSAATGSAGIRLVKDRLAQCAALFFGGVRHDSVDIDPRTVALPAMAPASLMAFMEASMGAAAAFVLPEMGRRGPALVTSSPLLQPMV</sequence>
<evidence type="ECO:0000313" key="1">
    <source>
        <dbReference type="EMBL" id="NYG34012.1"/>
    </source>
</evidence>
<proteinExistence type="predicted"/>
<evidence type="ECO:0000313" key="2">
    <source>
        <dbReference type="Proteomes" id="UP000518288"/>
    </source>
</evidence>
<accession>A0A7Y9QYU3</accession>
<keyword evidence="1" id="KW-0282">Flagellum</keyword>
<gene>
    <name evidence="1" type="ORF">BDD16_002998</name>
</gene>